<feature type="domain" description="Glycosyltransferase 2-like" evidence="2">
    <location>
        <begin position="13"/>
        <end position="100"/>
    </location>
</feature>
<protein>
    <submittedName>
        <fullName evidence="3">Glycosyltransferase involved in cell wall biosynthesis</fullName>
    </submittedName>
</protein>
<dbReference type="SUPFAM" id="SSF53448">
    <property type="entry name" value="Nucleotide-diphospho-sugar transferases"/>
    <property type="match status" value="1"/>
</dbReference>
<reference evidence="3 4" key="1">
    <citation type="submission" date="2019-03" db="EMBL/GenBank/DDBJ databases">
        <title>Genomic Encyclopedia of Type Strains, Phase IV (KMG-IV): sequencing the most valuable type-strain genomes for metagenomic binning, comparative biology and taxonomic classification.</title>
        <authorList>
            <person name="Goeker M."/>
        </authorList>
    </citation>
    <scope>NUCLEOTIDE SEQUENCE [LARGE SCALE GENOMIC DNA]</scope>
    <source>
        <strain evidence="3 4">DSM 19605</strain>
    </source>
</reference>
<dbReference type="GO" id="GO:0016740">
    <property type="term" value="F:transferase activity"/>
    <property type="evidence" value="ECO:0007669"/>
    <property type="project" value="UniProtKB-KW"/>
</dbReference>
<comment type="similarity">
    <text evidence="1">Belongs to the glycosyltransferase 2 family. WaaE/KdtX subfamily.</text>
</comment>
<proteinExistence type="inferred from homology"/>
<sequence length="264" mass="30039">MPMTDGHRPTLCIGVLTLNEERRIEGCLRSAAFADQIVVVDSGSTDRTRDIAQSMGAEVYVYDQWEGFATQRNRLLAHVKTDYVFFLDADEEITPALQAEIEAAIKFPMPKVWETYWQEVAFGKPIFNLMGKKSLARLFPKSYLLRFEGVVHEHAVLLNDALPRQTFKSALLHYSRETVHDSLRKLTQYSMLGAAKRAEKGKTGGVLRGLASALPMFFRLYVLRGSFLSGGPGFLYAFFISLECFFRYAALRYDKNRLSNTVRR</sequence>
<evidence type="ECO:0000313" key="3">
    <source>
        <dbReference type="EMBL" id="TDQ41370.1"/>
    </source>
</evidence>
<dbReference type="OrthoDB" id="9815923at2"/>
<gene>
    <name evidence="3" type="ORF">DFR43_11247</name>
</gene>
<dbReference type="Proteomes" id="UP000295510">
    <property type="component" value="Unassembled WGS sequence"/>
</dbReference>
<accession>A0A4R6U4H1</accession>
<dbReference type="AlphaFoldDB" id="A0A4R6U4H1"/>
<dbReference type="PANTHER" id="PTHR43630:SF2">
    <property type="entry name" value="GLYCOSYLTRANSFERASE"/>
    <property type="match status" value="1"/>
</dbReference>
<evidence type="ECO:0000313" key="4">
    <source>
        <dbReference type="Proteomes" id="UP000295510"/>
    </source>
</evidence>
<evidence type="ECO:0000256" key="1">
    <source>
        <dbReference type="ARBA" id="ARBA00038494"/>
    </source>
</evidence>
<comment type="caution">
    <text evidence="3">The sequence shown here is derived from an EMBL/GenBank/DDBJ whole genome shotgun (WGS) entry which is preliminary data.</text>
</comment>
<name>A0A4R6U4H1_9BURK</name>
<keyword evidence="4" id="KW-1185">Reference proteome</keyword>
<dbReference type="InterPro" id="IPR029044">
    <property type="entry name" value="Nucleotide-diphossugar_trans"/>
</dbReference>
<dbReference type="InterPro" id="IPR001173">
    <property type="entry name" value="Glyco_trans_2-like"/>
</dbReference>
<organism evidence="3 4">
    <name type="scientific">Tepidicella xavieri</name>
    <dbReference type="NCBI Taxonomy" id="360241"/>
    <lineage>
        <taxon>Bacteria</taxon>
        <taxon>Pseudomonadati</taxon>
        <taxon>Pseudomonadota</taxon>
        <taxon>Betaproteobacteria</taxon>
        <taxon>Burkholderiales</taxon>
        <taxon>Tepidicella</taxon>
    </lineage>
</organism>
<dbReference type="CDD" id="cd02511">
    <property type="entry name" value="Beta4Glucosyltransferase"/>
    <property type="match status" value="1"/>
</dbReference>
<dbReference type="RefSeq" id="WP_133598335.1">
    <property type="nucleotide sequence ID" value="NZ_SNYL01000012.1"/>
</dbReference>
<dbReference type="PANTHER" id="PTHR43630">
    <property type="entry name" value="POLY-BETA-1,6-N-ACETYL-D-GLUCOSAMINE SYNTHASE"/>
    <property type="match status" value="1"/>
</dbReference>
<dbReference type="Pfam" id="PF00535">
    <property type="entry name" value="Glycos_transf_2"/>
    <property type="match status" value="1"/>
</dbReference>
<keyword evidence="3" id="KW-0808">Transferase</keyword>
<dbReference type="EMBL" id="SNYL01000012">
    <property type="protein sequence ID" value="TDQ41370.1"/>
    <property type="molecule type" value="Genomic_DNA"/>
</dbReference>
<evidence type="ECO:0000259" key="2">
    <source>
        <dbReference type="Pfam" id="PF00535"/>
    </source>
</evidence>
<dbReference type="Gene3D" id="3.90.550.10">
    <property type="entry name" value="Spore Coat Polysaccharide Biosynthesis Protein SpsA, Chain A"/>
    <property type="match status" value="1"/>
</dbReference>